<feature type="compositionally biased region" description="Low complexity" evidence="1">
    <location>
        <begin position="19"/>
        <end position="30"/>
    </location>
</feature>
<dbReference type="PANTHER" id="PTHR19957">
    <property type="entry name" value="SYNTAXIN"/>
    <property type="match status" value="1"/>
</dbReference>
<keyword evidence="2" id="KW-0472">Membrane</keyword>
<keyword evidence="2" id="KW-1133">Transmembrane helix</keyword>
<dbReference type="SMART" id="SM00397">
    <property type="entry name" value="t_SNARE"/>
    <property type="match status" value="1"/>
</dbReference>
<evidence type="ECO:0000313" key="4">
    <source>
        <dbReference type="EMBL" id="KAK7249884.1"/>
    </source>
</evidence>
<proteinExistence type="predicted"/>
<feature type="region of interest" description="Disordered" evidence="1">
    <location>
        <begin position="99"/>
        <end position="121"/>
    </location>
</feature>
<accession>A0ABR1GA80</accession>
<dbReference type="SUPFAM" id="SSF58038">
    <property type="entry name" value="SNARE fusion complex"/>
    <property type="match status" value="1"/>
</dbReference>
<name>A0ABR1GA80_AURAN</name>
<dbReference type="PROSITE" id="PS50192">
    <property type="entry name" value="T_SNARE"/>
    <property type="match status" value="1"/>
</dbReference>
<dbReference type="Proteomes" id="UP001363151">
    <property type="component" value="Unassembled WGS sequence"/>
</dbReference>
<dbReference type="InterPro" id="IPR000727">
    <property type="entry name" value="T_SNARE_dom"/>
</dbReference>
<protein>
    <recommendedName>
        <fullName evidence="3">t-SNARE coiled-coil homology domain-containing protein</fullName>
    </recommendedName>
</protein>
<dbReference type="EMBL" id="JBBJCI010000039">
    <property type="protein sequence ID" value="KAK7249884.1"/>
    <property type="molecule type" value="Genomic_DNA"/>
</dbReference>
<dbReference type="Gene3D" id="1.20.5.110">
    <property type="match status" value="1"/>
</dbReference>
<feature type="region of interest" description="Disordered" evidence="1">
    <location>
        <begin position="1"/>
        <end position="30"/>
    </location>
</feature>
<organism evidence="4 5">
    <name type="scientific">Aureococcus anophagefferens</name>
    <name type="common">Harmful bloom alga</name>
    <dbReference type="NCBI Taxonomy" id="44056"/>
    <lineage>
        <taxon>Eukaryota</taxon>
        <taxon>Sar</taxon>
        <taxon>Stramenopiles</taxon>
        <taxon>Ochrophyta</taxon>
        <taxon>Pelagophyceae</taxon>
        <taxon>Pelagomonadales</taxon>
        <taxon>Pelagomonadaceae</taxon>
        <taxon>Aureococcus</taxon>
    </lineage>
</organism>
<keyword evidence="2" id="KW-0812">Transmembrane</keyword>
<gene>
    <name evidence="4" type="ORF">SO694_00005251</name>
</gene>
<evidence type="ECO:0000256" key="2">
    <source>
        <dbReference type="SAM" id="Phobius"/>
    </source>
</evidence>
<dbReference type="InterPro" id="IPR045242">
    <property type="entry name" value="Syntaxin"/>
</dbReference>
<evidence type="ECO:0000313" key="5">
    <source>
        <dbReference type="Proteomes" id="UP001363151"/>
    </source>
</evidence>
<dbReference type="Pfam" id="PF05739">
    <property type="entry name" value="SNARE"/>
    <property type="match status" value="1"/>
</dbReference>
<reference evidence="4 5" key="1">
    <citation type="submission" date="2024-03" db="EMBL/GenBank/DDBJ databases">
        <title>Aureococcus anophagefferens CCMP1851 and Kratosvirus quantuckense: Draft genome of a second virus-susceptible host strain in the model system.</title>
        <authorList>
            <person name="Chase E."/>
            <person name="Truchon A.R."/>
            <person name="Schepens W."/>
            <person name="Wilhelm S.W."/>
        </authorList>
    </citation>
    <scope>NUCLEOTIDE SEQUENCE [LARGE SCALE GENOMIC DNA]</scope>
    <source>
        <strain evidence="4 5">CCMP1851</strain>
    </source>
</reference>
<evidence type="ECO:0000256" key="1">
    <source>
        <dbReference type="SAM" id="MobiDB-lite"/>
    </source>
</evidence>
<keyword evidence="5" id="KW-1185">Reference proteome</keyword>
<dbReference type="PANTHER" id="PTHR19957:SF38">
    <property type="entry name" value="LD27581P"/>
    <property type="match status" value="1"/>
</dbReference>
<comment type="caution">
    <text evidence="4">The sequence shown here is derived from an EMBL/GenBank/DDBJ whole genome shotgun (WGS) entry which is preliminary data.</text>
</comment>
<feature type="domain" description="T-SNARE coiled-coil homology" evidence="3">
    <location>
        <begin position="142"/>
        <end position="204"/>
    </location>
</feature>
<sequence length="240" mass="26346">MEWGMAEQGERPRASPPLGSSASTARGGGSVAAMVPALRRAVRDAAAAPERLELVEAARALAESIGANLRPPHAQSLGRQEQRDLRAALRSLEQLEARDLEEAKEAEDRRGPADAPLEIERDTVGSSLAQSLLGEEQDAYSLQLEAEREREIERISGQVSTVNAIYRDLASLVGSQQDDVDEIEQLVAQSHDRTVKGQRQLERAVRKRTAKNKCCMYFACFLLFVIVVVVLAVLVLKTQY</sequence>
<feature type="transmembrane region" description="Helical" evidence="2">
    <location>
        <begin position="216"/>
        <end position="236"/>
    </location>
</feature>
<evidence type="ECO:0000259" key="3">
    <source>
        <dbReference type="PROSITE" id="PS50192"/>
    </source>
</evidence>